<reference evidence="1" key="1">
    <citation type="journal article" date="2015" name="Environ. Microbiol.">
        <title>Plasmids from the gut microbiome of cabbage root fly larvae encode SaxA that catalyses the conversion of the plant toxin 2-phenylethyl isothiocyanate.</title>
        <authorList>
            <person name="Welte C.U."/>
            <person name="de Graaf R.M."/>
            <person name="van den Bosch T.J."/>
            <person name="Op den Camp H.J."/>
            <person name="van Dam N.M."/>
            <person name="Jetten M.S."/>
        </authorList>
    </citation>
    <scope>NUCLEOTIDE SEQUENCE</scope>
    <source>
        <plasmid evidence="1">Drgb2</plasmid>
    </source>
</reference>
<evidence type="ECO:0000313" key="1">
    <source>
        <dbReference type="EMBL" id="ALG88510.1"/>
    </source>
</evidence>
<dbReference type="RefSeq" id="WP_181375493.1">
    <property type="nucleotide sequence ID" value="NZ_KT351733.1"/>
</dbReference>
<dbReference type="AlphaFoldDB" id="A0A0N9MZT1"/>
<sequence>MNYHVFIAETHKQNMTGQADEVYHFNSIAELFTFLKKTKFAEKMNMNYHYVLTDGTKKTDLTYREIESANHLKPFKKQVRQYR</sequence>
<dbReference type="EMBL" id="KT351733">
    <property type="protein sequence ID" value="ALG88510.1"/>
    <property type="molecule type" value="Genomic_DNA"/>
</dbReference>
<name>A0A0N9MZT1_PECCA</name>
<organism evidence="1">
    <name type="scientific">Pectobacterium carotovorum</name>
    <name type="common">Erwinia carotovora</name>
    <dbReference type="NCBI Taxonomy" id="554"/>
    <lineage>
        <taxon>Bacteria</taxon>
        <taxon>Pseudomonadati</taxon>
        <taxon>Pseudomonadota</taxon>
        <taxon>Gammaproteobacteria</taxon>
        <taxon>Enterobacterales</taxon>
        <taxon>Pectobacteriaceae</taxon>
        <taxon>Pectobacterium</taxon>
    </lineage>
</organism>
<keyword evidence="1" id="KW-0614">Plasmid</keyword>
<proteinExistence type="predicted"/>
<reference evidence="1" key="2">
    <citation type="submission" date="2015-07" db="EMBL/GenBank/DDBJ databases">
        <authorList>
            <person name="Welte C."/>
            <person name="de Graaf R."/>
            <person name="van den Bosch T.J.M."/>
            <person name="Op den Camp H."/>
            <person name="van Dam N."/>
            <person name="Jetten M."/>
        </authorList>
    </citation>
    <scope>NUCLEOTIDE SEQUENCE</scope>
    <source>
        <plasmid evidence="1">Drgb2</plasmid>
    </source>
</reference>
<protein>
    <submittedName>
        <fullName evidence="1">Uncharacterized protein</fullName>
    </submittedName>
</protein>
<accession>A0A0N9MZT1</accession>
<geneLocation type="plasmid" evidence="1">
    <name>Drgb2</name>
</geneLocation>